<evidence type="ECO:0000256" key="1">
    <source>
        <dbReference type="SAM" id="Phobius"/>
    </source>
</evidence>
<evidence type="ECO:0000313" key="2">
    <source>
        <dbReference type="EMBL" id="OHW62334.1"/>
    </source>
</evidence>
<sequence>MLLGIVLSIASIAGIVYGVIRKNKILGIASAITLAMVIAVWVYFYNNPY</sequence>
<dbReference type="EMBL" id="MKIE01000004">
    <property type="protein sequence ID" value="OHW62334.1"/>
    <property type="molecule type" value="Genomic_DNA"/>
</dbReference>
<keyword evidence="3" id="KW-1185">Reference proteome</keyword>
<proteinExistence type="predicted"/>
<keyword evidence="1" id="KW-1133">Transmembrane helix</keyword>
<keyword evidence="1" id="KW-0472">Membrane</keyword>
<dbReference type="STRING" id="39480.EUAN_14050"/>
<reference evidence="2 3" key="1">
    <citation type="submission" date="2016-09" db="EMBL/GenBank/DDBJ databases">
        <title>Genome sequence of Eubacterium angustum.</title>
        <authorList>
            <person name="Poehlein A."/>
            <person name="Daniel R."/>
        </authorList>
    </citation>
    <scope>NUCLEOTIDE SEQUENCE [LARGE SCALE GENOMIC DNA]</scope>
    <source>
        <strain evidence="2 3">DSM 1989</strain>
    </source>
</reference>
<dbReference type="Proteomes" id="UP000180254">
    <property type="component" value="Unassembled WGS sequence"/>
</dbReference>
<name>A0A1S1V745_9FIRM</name>
<feature type="transmembrane region" description="Helical" evidence="1">
    <location>
        <begin position="28"/>
        <end position="45"/>
    </location>
</feature>
<dbReference type="AlphaFoldDB" id="A0A1S1V745"/>
<evidence type="ECO:0000313" key="3">
    <source>
        <dbReference type="Proteomes" id="UP000180254"/>
    </source>
</evidence>
<comment type="caution">
    <text evidence="2">The sequence shown here is derived from an EMBL/GenBank/DDBJ whole genome shotgun (WGS) entry which is preliminary data.</text>
</comment>
<protein>
    <submittedName>
        <fullName evidence="2">Uncharacterized protein</fullName>
    </submittedName>
</protein>
<organism evidence="2 3">
    <name type="scientific">Andreesenia angusta</name>
    <dbReference type="NCBI Taxonomy" id="39480"/>
    <lineage>
        <taxon>Bacteria</taxon>
        <taxon>Bacillati</taxon>
        <taxon>Bacillota</taxon>
        <taxon>Tissierellia</taxon>
        <taxon>Tissierellales</taxon>
        <taxon>Gottschalkiaceae</taxon>
        <taxon>Andreesenia</taxon>
    </lineage>
</organism>
<dbReference type="RefSeq" id="WP_169817359.1">
    <property type="nucleotide sequence ID" value="NZ_MKIE01000004.1"/>
</dbReference>
<accession>A0A1S1V745</accession>
<gene>
    <name evidence="2" type="ORF">EUAN_14050</name>
</gene>
<keyword evidence="1" id="KW-0812">Transmembrane</keyword>